<name>A0A4Y3W5F4_NITWI</name>
<evidence type="ECO:0000313" key="1">
    <source>
        <dbReference type="EMBL" id="GEC14262.1"/>
    </source>
</evidence>
<proteinExistence type="predicted"/>
<comment type="caution">
    <text evidence="1">The sequence shown here is derived from an EMBL/GenBank/DDBJ whole genome shotgun (WGS) entry which is preliminary data.</text>
</comment>
<organism evidence="1 2">
    <name type="scientific">Nitrobacter winogradskyi</name>
    <name type="common">Nitrobacter agilis</name>
    <dbReference type="NCBI Taxonomy" id="913"/>
    <lineage>
        <taxon>Bacteria</taxon>
        <taxon>Pseudomonadati</taxon>
        <taxon>Pseudomonadota</taxon>
        <taxon>Alphaproteobacteria</taxon>
        <taxon>Hyphomicrobiales</taxon>
        <taxon>Nitrobacteraceae</taxon>
        <taxon>Nitrobacter</taxon>
    </lineage>
</organism>
<dbReference type="Proteomes" id="UP000318825">
    <property type="component" value="Unassembled WGS sequence"/>
</dbReference>
<gene>
    <name evidence="1" type="ORF">NWI01_01540</name>
</gene>
<protein>
    <submittedName>
        <fullName evidence="1">Uncharacterized protein</fullName>
    </submittedName>
</protein>
<dbReference type="OrthoDB" id="8266094at2"/>
<dbReference type="RefSeq" id="WP_141381838.1">
    <property type="nucleotide sequence ID" value="NZ_BJNF01000002.1"/>
</dbReference>
<reference evidence="1 2" key="1">
    <citation type="submission" date="2019-06" db="EMBL/GenBank/DDBJ databases">
        <title>Whole genome shotgun sequence of Nitrobacter winogradskyi NBRC 14297.</title>
        <authorList>
            <person name="Hosoyama A."/>
            <person name="Uohara A."/>
            <person name="Ohji S."/>
            <person name="Ichikawa N."/>
        </authorList>
    </citation>
    <scope>NUCLEOTIDE SEQUENCE [LARGE SCALE GENOMIC DNA]</scope>
    <source>
        <strain evidence="1 2">NBRC 14297</strain>
    </source>
</reference>
<evidence type="ECO:0000313" key="2">
    <source>
        <dbReference type="Proteomes" id="UP000318825"/>
    </source>
</evidence>
<accession>A0A4Y3W5F4</accession>
<sequence length="158" mass="17604">MKQTRTIRLSDAERAARAARMRALQADPKFQAARKAAIKQQTADRRAAQAELMRRMNADPSFILKKRAAQDLARIQAIKIPEHTIPVVRGLFVEMNEQRATLADVAERAGIGVDTLRFWRFRSMPRADLLDAALNAVDLELAIVPLGTRDGNGFAKKG</sequence>
<dbReference type="AlphaFoldDB" id="A0A4Y3W5F4"/>
<dbReference type="EMBL" id="BJNF01000002">
    <property type="protein sequence ID" value="GEC14262.1"/>
    <property type="molecule type" value="Genomic_DNA"/>
</dbReference>